<name>A0ACA9MAR6_9GLOM</name>
<keyword evidence="2" id="KW-1185">Reference proteome</keyword>
<sequence length="231" mass="27272">IFNKRWNSFNMDIYLLAYFLHPGYRGAGLREKQFHKIAQTAIQIWKCEGYDLNECANLIAYMRLFKEKKDGFDLPYSFEKDTPLLWWMTNYTGSKSIGKLAIKIFSITPHSADCERTFSSLGWIYRKWRLYLNDEMFRDNDSDSYSEDFQDYSAKEYGDDEFDCDEFISNKTGQGILDFDPAELAENLVREWNYENNSSSIDSDLDKTDDTDEIETPSWTIERPDKFSECN</sequence>
<dbReference type="EMBL" id="CAJVQC010007310">
    <property type="protein sequence ID" value="CAG8577478.1"/>
    <property type="molecule type" value="Genomic_DNA"/>
</dbReference>
<comment type="caution">
    <text evidence="1">The sequence shown here is derived from an EMBL/GenBank/DDBJ whole genome shotgun (WGS) entry which is preliminary data.</text>
</comment>
<evidence type="ECO:0000313" key="2">
    <source>
        <dbReference type="Proteomes" id="UP000789920"/>
    </source>
</evidence>
<proteinExistence type="predicted"/>
<accession>A0ACA9MAR6</accession>
<protein>
    <submittedName>
        <fullName evidence="1">9872_t:CDS:1</fullName>
    </submittedName>
</protein>
<gene>
    <name evidence="1" type="ORF">RPERSI_LOCUS4999</name>
</gene>
<feature type="non-terminal residue" evidence="1">
    <location>
        <position position="1"/>
    </location>
</feature>
<reference evidence="1" key="1">
    <citation type="submission" date="2021-06" db="EMBL/GenBank/DDBJ databases">
        <authorList>
            <person name="Kallberg Y."/>
            <person name="Tangrot J."/>
            <person name="Rosling A."/>
        </authorList>
    </citation>
    <scope>NUCLEOTIDE SEQUENCE</scope>
    <source>
        <strain evidence="1">MA461A</strain>
    </source>
</reference>
<organism evidence="1 2">
    <name type="scientific">Racocetra persica</name>
    <dbReference type="NCBI Taxonomy" id="160502"/>
    <lineage>
        <taxon>Eukaryota</taxon>
        <taxon>Fungi</taxon>
        <taxon>Fungi incertae sedis</taxon>
        <taxon>Mucoromycota</taxon>
        <taxon>Glomeromycotina</taxon>
        <taxon>Glomeromycetes</taxon>
        <taxon>Diversisporales</taxon>
        <taxon>Gigasporaceae</taxon>
        <taxon>Racocetra</taxon>
    </lineage>
</organism>
<evidence type="ECO:0000313" key="1">
    <source>
        <dbReference type="EMBL" id="CAG8577478.1"/>
    </source>
</evidence>
<dbReference type="Proteomes" id="UP000789920">
    <property type="component" value="Unassembled WGS sequence"/>
</dbReference>